<reference evidence="1" key="1">
    <citation type="journal article" date="2020" name="Nature">
        <title>Giant virus diversity and host interactions through global metagenomics.</title>
        <authorList>
            <person name="Schulz F."/>
            <person name="Roux S."/>
            <person name="Paez-Espino D."/>
            <person name="Jungbluth S."/>
            <person name="Walsh D.A."/>
            <person name="Denef V.J."/>
            <person name="McMahon K.D."/>
            <person name="Konstantinidis K.T."/>
            <person name="Eloe-Fadrosh E.A."/>
            <person name="Kyrpides N.C."/>
            <person name="Woyke T."/>
        </authorList>
    </citation>
    <scope>NUCLEOTIDE SEQUENCE</scope>
    <source>
        <strain evidence="1">GVMAG-S-ERX555967-131</strain>
    </source>
</reference>
<sequence>MISMSNIVLYKNKLKDWIKCFIFYDVYEFIEKHCKNVMNIYHVIKNSYFPLKLIKVYYYDENNEKVDVTRDFCMKQEFNKMYENKLIHVEWSFKDREYAYYYDTNDETHIEFPPYTIEELKSKNTNLKIAAVTVDDLDDIDEVFDTVKKYAGPKDDFYGDLTADMSKVLNIKVNSTTIIDNKGKLYEFDNFVNLN</sequence>
<evidence type="ECO:0000313" key="1">
    <source>
        <dbReference type="EMBL" id="QHT37027.1"/>
    </source>
</evidence>
<accession>A0A6C0F5E8</accession>
<dbReference type="AlphaFoldDB" id="A0A6C0F5E8"/>
<dbReference type="EMBL" id="MN738789">
    <property type="protein sequence ID" value="QHT37027.1"/>
    <property type="molecule type" value="Genomic_DNA"/>
</dbReference>
<proteinExistence type="predicted"/>
<name>A0A6C0F5E8_9ZZZZ</name>
<protein>
    <submittedName>
        <fullName evidence="1">Uncharacterized protein</fullName>
    </submittedName>
</protein>
<organism evidence="1">
    <name type="scientific">viral metagenome</name>
    <dbReference type="NCBI Taxonomy" id="1070528"/>
    <lineage>
        <taxon>unclassified sequences</taxon>
        <taxon>metagenomes</taxon>
        <taxon>organismal metagenomes</taxon>
    </lineage>
</organism>